<evidence type="ECO:0008006" key="3">
    <source>
        <dbReference type="Google" id="ProtNLM"/>
    </source>
</evidence>
<comment type="caution">
    <text evidence="1">The sequence shown here is derived from an EMBL/GenBank/DDBJ whole genome shotgun (WGS) entry which is preliminary data.</text>
</comment>
<evidence type="ECO:0000313" key="2">
    <source>
        <dbReference type="Proteomes" id="UP000225706"/>
    </source>
</evidence>
<gene>
    <name evidence="1" type="ORF">AWC38_SpisGene7109</name>
</gene>
<evidence type="ECO:0000313" key="1">
    <source>
        <dbReference type="EMBL" id="PFX28166.1"/>
    </source>
</evidence>
<sequence length="407" mass="45530">MLAGFGCRSLRFVTPVGGYALRRHVFKEIHLQMGIELSGDCRQQCLLERTCVSINIGSPDKNGLTVCQLSDSDHIQHPKDLKPQEGFIYWATETKTSVRKTLMTAMPKLFVIIPKDPIGAAVKMVIGVMDGIVQTKTSVRTKLMTAMSKLFAIIPRVHIDAAVKKVIGVMDGIAQTKTSVRTKLMTAMSKLFVIIPRVPIDAAVKKVIGVMDGIAQVRLIPGPNQLGHMAILNCITEFDRRQTFVIQVCFSRLDEDVCTDNTHDCHAKATKTSVQKKLMTAMPSLYVIIPRDPTDVAVKRVIRTNTSVQTKLMTAMTRLFVIIPRDPTDAGVKKVTTETGEIVQSITLINHVGYWVNSRKVYKSTNQRPVINELLICIAVMDWLWPALAIQYRKLLRVQKWNRQPTP</sequence>
<reference evidence="2" key="1">
    <citation type="journal article" date="2017" name="bioRxiv">
        <title>Comparative analysis of the genomes of Stylophora pistillata and Acropora digitifera provides evidence for extensive differences between species of corals.</title>
        <authorList>
            <person name="Voolstra C.R."/>
            <person name="Li Y."/>
            <person name="Liew Y.J."/>
            <person name="Baumgarten S."/>
            <person name="Zoccola D."/>
            <person name="Flot J.-F."/>
            <person name="Tambutte S."/>
            <person name="Allemand D."/>
            <person name="Aranda M."/>
        </authorList>
    </citation>
    <scope>NUCLEOTIDE SEQUENCE [LARGE SCALE GENOMIC DNA]</scope>
</reference>
<dbReference type="Proteomes" id="UP000225706">
    <property type="component" value="Unassembled WGS sequence"/>
</dbReference>
<accession>A0A2B4SFL9</accession>
<dbReference type="OrthoDB" id="5985899at2759"/>
<dbReference type="EMBL" id="LSMT01000088">
    <property type="protein sequence ID" value="PFX28166.1"/>
    <property type="molecule type" value="Genomic_DNA"/>
</dbReference>
<protein>
    <recommendedName>
        <fullName evidence="3">Apple domain-containing protein</fullName>
    </recommendedName>
</protein>
<keyword evidence="2" id="KW-1185">Reference proteome</keyword>
<dbReference type="AlphaFoldDB" id="A0A2B4SFL9"/>
<organism evidence="1 2">
    <name type="scientific">Stylophora pistillata</name>
    <name type="common">Smooth cauliflower coral</name>
    <dbReference type="NCBI Taxonomy" id="50429"/>
    <lineage>
        <taxon>Eukaryota</taxon>
        <taxon>Metazoa</taxon>
        <taxon>Cnidaria</taxon>
        <taxon>Anthozoa</taxon>
        <taxon>Hexacorallia</taxon>
        <taxon>Scleractinia</taxon>
        <taxon>Astrocoeniina</taxon>
        <taxon>Pocilloporidae</taxon>
        <taxon>Stylophora</taxon>
    </lineage>
</organism>
<name>A0A2B4SFL9_STYPI</name>
<proteinExistence type="predicted"/>